<evidence type="ECO:0000313" key="5">
    <source>
        <dbReference type="Proteomes" id="UP000032749"/>
    </source>
</evidence>
<dbReference type="InterPro" id="IPR006439">
    <property type="entry name" value="HAD-SF_hydro_IA"/>
</dbReference>
<evidence type="ECO:0000256" key="3">
    <source>
        <dbReference type="ARBA" id="ARBA00022842"/>
    </source>
</evidence>
<proteinExistence type="predicted"/>
<name>R4YRP7_OLEAN</name>
<dbReference type="AlphaFoldDB" id="R4YRP7"/>
<dbReference type="SUPFAM" id="SSF56784">
    <property type="entry name" value="HAD-like"/>
    <property type="match status" value="1"/>
</dbReference>
<keyword evidence="3" id="KW-0460">Magnesium</keyword>
<dbReference type="SFLD" id="SFLDG01129">
    <property type="entry name" value="C1.5:_HAD__Beta-PGM__Phosphata"/>
    <property type="match status" value="1"/>
</dbReference>
<dbReference type="PANTHER" id="PTHR46470">
    <property type="entry name" value="N-ACYLNEURAMINATE-9-PHOSPHATASE"/>
    <property type="match status" value="1"/>
</dbReference>
<dbReference type="NCBIfam" id="TIGR01509">
    <property type="entry name" value="HAD-SF-IA-v3"/>
    <property type="match status" value="1"/>
</dbReference>
<dbReference type="PANTHER" id="PTHR46470:SF4">
    <property type="entry name" value="5-AMINO-6-(5-PHOSPHO-D-RIBITYLAMINO)URACIL PHOSPHATASE YIGB"/>
    <property type="match status" value="1"/>
</dbReference>
<accession>R4YRP7</accession>
<evidence type="ECO:0000256" key="2">
    <source>
        <dbReference type="ARBA" id="ARBA00022801"/>
    </source>
</evidence>
<keyword evidence="2 4" id="KW-0378">Hydrolase</keyword>
<dbReference type="Pfam" id="PF00702">
    <property type="entry name" value="Hydrolase"/>
    <property type="match status" value="1"/>
</dbReference>
<dbReference type="Gene3D" id="1.20.120.1600">
    <property type="match status" value="1"/>
</dbReference>
<dbReference type="EMBL" id="FO203512">
    <property type="protein sequence ID" value="CCK77886.1"/>
    <property type="molecule type" value="Genomic_DNA"/>
</dbReference>
<dbReference type="STRING" id="698738.OLEAN_C37100"/>
<sequence>MTIKLITFDLDNTLWHTDPVIARAESIQWQSIITCCPKANTQFTPASLQQLKLKIAQQYPELRYKLSLFRIEFLFQIFIECGINKVKSRLFAQHVFADFLKARNQVEFFPGVLTVLENLQQDYQVIALSNGNSDLTTIGLDHLFHAHYHAENVAKPKPSDDMFLAALEYAGVEAHESLHVGDHPEQDIEAAQKLGFKTVWANMLQQQWPNSMSKADHEITHLNQLIPALIQYR</sequence>
<keyword evidence="5" id="KW-1185">Reference proteome</keyword>
<dbReference type="GO" id="GO:0016787">
    <property type="term" value="F:hydrolase activity"/>
    <property type="evidence" value="ECO:0007669"/>
    <property type="project" value="UniProtKB-KW"/>
</dbReference>
<evidence type="ECO:0000256" key="1">
    <source>
        <dbReference type="ARBA" id="ARBA00001946"/>
    </source>
</evidence>
<dbReference type="InterPro" id="IPR023214">
    <property type="entry name" value="HAD_sf"/>
</dbReference>
<protein>
    <submittedName>
        <fullName evidence="4">Hydrolase</fullName>
    </submittedName>
</protein>
<dbReference type="NCBIfam" id="TIGR01549">
    <property type="entry name" value="HAD-SF-IA-v1"/>
    <property type="match status" value="1"/>
</dbReference>
<evidence type="ECO:0000313" key="4">
    <source>
        <dbReference type="EMBL" id="CCK77886.1"/>
    </source>
</evidence>
<organism evidence="4 5">
    <name type="scientific">Oleispira antarctica RB-8</name>
    <dbReference type="NCBI Taxonomy" id="698738"/>
    <lineage>
        <taxon>Bacteria</taxon>
        <taxon>Pseudomonadati</taxon>
        <taxon>Pseudomonadota</taxon>
        <taxon>Gammaproteobacteria</taxon>
        <taxon>Oceanospirillales</taxon>
        <taxon>Oceanospirillaceae</taxon>
        <taxon>Oleispira</taxon>
    </lineage>
</organism>
<dbReference type="Proteomes" id="UP000032749">
    <property type="component" value="Chromosome"/>
</dbReference>
<gene>
    <name evidence="4" type="ORF">OLEAN_C37100</name>
</gene>
<reference evidence="4 5" key="1">
    <citation type="journal article" date="2013" name="Nat. Commun.">
        <title>Genome sequence and functional genomic analysis of the oil-degrading bacterium Oleispira antarctica.</title>
        <authorList>
            <person name="Kube M."/>
            <person name="Chernikova T.N."/>
            <person name="Al-Ramahi Y."/>
            <person name="Beloqui A."/>
            <person name="Lopez-Cortez N."/>
            <person name="Guazzaroni M.E."/>
            <person name="Heipieper H.J."/>
            <person name="Klages S."/>
            <person name="Kotsyurbenko O.R."/>
            <person name="Langer I."/>
            <person name="Nechitaylo T.Y."/>
            <person name="Lunsdorf H."/>
            <person name="Fernandez M."/>
            <person name="Juarez S."/>
            <person name="Ciordia S."/>
            <person name="Singer A."/>
            <person name="Kagan O."/>
            <person name="Egorova O."/>
            <person name="Petit P.A."/>
            <person name="Stogios P."/>
            <person name="Kim Y."/>
            <person name="Tchigvintsev A."/>
            <person name="Flick R."/>
            <person name="Denaro R."/>
            <person name="Genovese M."/>
            <person name="Albar J.P."/>
            <person name="Reva O.N."/>
            <person name="Martinez-Gomariz M."/>
            <person name="Tran H."/>
            <person name="Ferrer M."/>
            <person name="Savchenko A."/>
            <person name="Yakunin A.F."/>
            <person name="Yakimov M.M."/>
            <person name="Golyshina O.V."/>
            <person name="Reinhardt R."/>
            <person name="Golyshin P.N."/>
        </authorList>
    </citation>
    <scope>NUCLEOTIDE SEQUENCE [LARGE SCALE GENOMIC DNA]</scope>
</reference>
<comment type="cofactor">
    <cofactor evidence="1">
        <name>Mg(2+)</name>
        <dbReference type="ChEBI" id="CHEBI:18420"/>
    </cofactor>
</comment>
<dbReference type="SFLD" id="SFLDS00003">
    <property type="entry name" value="Haloacid_Dehalogenase"/>
    <property type="match status" value="1"/>
</dbReference>
<dbReference type="HOGENOM" id="CLU_045011_8_2_6"/>
<dbReference type="InterPro" id="IPR051400">
    <property type="entry name" value="HAD-like_hydrolase"/>
</dbReference>
<dbReference type="GO" id="GO:0009231">
    <property type="term" value="P:riboflavin biosynthetic process"/>
    <property type="evidence" value="ECO:0007669"/>
    <property type="project" value="TreeGrafter"/>
</dbReference>
<dbReference type="OrthoDB" id="367448at2"/>
<dbReference type="InterPro" id="IPR036412">
    <property type="entry name" value="HAD-like_sf"/>
</dbReference>
<dbReference type="Gene3D" id="3.40.50.1000">
    <property type="entry name" value="HAD superfamily/HAD-like"/>
    <property type="match status" value="1"/>
</dbReference>
<dbReference type="KEGG" id="oai:OLEAN_C37100"/>